<keyword evidence="1" id="KW-0238">DNA-binding</keyword>
<dbReference type="PROSITE" id="PS50110">
    <property type="entry name" value="RESPONSE_REGULATORY"/>
    <property type="match status" value="1"/>
</dbReference>
<dbReference type="SUPFAM" id="SSF46894">
    <property type="entry name" value="C-terminal effector domain of the bipartite response regulators"/>
    <property type="match status" value="1"/>
</dbReference>
<proteinExistence type="predicted"/>
<evidence type="ECO:0000313" key="5">
    <source>
        <dbReference type="EMBL" id="KEQ15983.1"/>
    </source>
</evidence>
<protein>
    <submittedName>
        <fullName evidence="5">Transcriptional regulator</fullName>
    </submittedName>
</protein>
<dbReference type="PANTHER" id="PTHR43214">
    <property type="entry name" value="TWO-COMPONENT RESPONSE REGULATOR"/>
    <property type="match status" value="1"/>
</dbReference>
<feature type="modified residue" description="4-aspartylphosphate" evidence="2">
    <location>
        <position position="56"/>
    </location>
</feature>
<dbReference type="SMART" id="SM00421">
    <property type="entry name" value="HTH_LUXR"/>
    <property type="match status" value="1"/>
</dbReference>
<dbReference type="GO" id="GO:0000160">
    <property type="term" value="P:phosphorelay signal transduction system"/>
    <property type="evidence" value="ECO:0007669"/>
    <property type="project" value="InterPro"/>
</dbReference>
<dbReference type="eggNOG" id="COG2197">
    <property type="taxonomic scope" value="Bacteria"/>
</dbReference>
<reference evidence="5 6" key="1">
    <citation type="submission" date="2014-06" db="EMBL/GenBank/DDBJ databases">
        <title>Whole Genome Sequences of Three Symbiotic Endozoicomonas Bacteria.</title>
        <authorList>
            <person name="Neave M.J."/>
            <person name="Apprill A."/>
            <person name="Voolstra C.R."/>
        </authorList>
    </citation>
    <scope>NUCLEOTIDE SEQUENCE [LARGE SCALE GENOMIC DNA]</scope>
    <source>
        <strain evidence="5 6">LMG 24815</strain>
    </source>
</reference>
<dbReference type="PRINTS" id="PR00038">
    <property type="entry name" value="HTHLUXR"/>
</dbReference>
<dbReference type="InterPro" id="IPR000792">
    <property type="entry name" value="Tscrpt_reg_LuxR_C"/>
</dbReference>
<evidence type="ECO:0000256" key="2">
    <source>
        <dbReference type="PROSITE-ProRule" id="PRU00169"/>
    </source>
</evidence>
<name>A0A081NC10_9GAMM</name>
<feature type="domain" description="Response regulatory" evidence="4">
    <location>
        <begin position="5"/>
        <end position="121"/>
    </location>
</feature>
<dbReference type="InterPro" id="IPR016032">
    <property type="entry name" value="Sig_transdc_resp-reg_C-effctor"/>
</dbReference>
<evidence type="ECO:0000256" key="1">
    <source>
        <dbReference type="ARBA" id="ARBA00023125"/>
    </source>
</evidence>
<dbReference type="Pfam" id="PF00196">
    <property type="entry name" value="GerE"/>
    <property type="match status" value="1"/>
</dbReference>
<keyword evidence="6" id="KW-1185">Reference proteome</keyword>
<dbReference type="InterPro" id="IPR011006">
    <property type="entry name" value="CheY-like_superfamily"/>
</dbReference>
<dbReference type="Gene3D" id="3.40.50.2300">
    <property type="match status" value="1"/>
</dbReference>
<dbReference type="SUPFAM" id="SSF52172">
    <property type="entry name" value="CheY-like"/>
    <property type="match status" value="1"/>
</dbReference>
<dbReference type="InterPro" id="IPR001789">
    <property type="entry name" value="Sig_transdc_resp-reg_receiver"/>
</dbReference>
<organism evidence="5 6">
    <name type="scientific">Endozoicomonas montiporae</name>
    <dbReference type="NCBI Taxonomy" id="1027273"/>
    <lineage>
        <taxon>Bacteria</taxon>
        <taxon>Pseudomonadati</taxon>
        <taxon>Pseudomonadota</taxon>
        <taxon>Gammaproteobacteria</taxon>
        <taxon>Oceanospirillales</taxon>
        <taxon>Endozoicomonadaceae</taxon>
        <taxon>Endozoicomonas</taxon>
    </lineage>
</organism>
<gene>
    <name evidence="5" type="ORF">GZ77_05755</name>
</gene>
<dbReference type="NCBIfam" id="NF007935">
    <property type="entry name" value="PRK10651.1"/>
    <property type="match status" value="1"/>
</dbReference>
<dbReference type="Pfam" id="PF00072">
    <property type="entry name" value="Response_reg"/>
    <property type="match status" value="1"/>
</dbReference>
<evidence type="ECO:0000313" key="6">
    <source>
        <dbReference type="Proteomes" id="UP000028006"/>
    </source>
</evidence>
<dbReference type="Proteomes" id="UP000028006">
    <property type="component" value="Unassembled WGS sequence"/>
</dbReference>
<dbReference type="GO" id="GO:0006355">
    <property type="term" value="P:regulation of DNA-templated transcription"/>
    <property type="evidence" value="ECO:0007669"/>
    <property type="project" value="InterPro"/>
</dbReference>
<dbReference type="SMART" id="SM00448">
    <property type="entry name" value="REC"/>
    <property type="match status" value="1"/>
</dbReference>
<dbReference type="CDD" id="cd06170">
    <property type="entry name" value="LuxR_C_like"/>
    <property type="match status" value="1"/>
</dbReference>
<dbReference type="InterPro" id="IPR039420">
    <property type="entry name" value="WalR-like"/>
</dbReference>
<sequence length="211" mass="23293">MTKTRVLLIDDHPLLRKGLAQLINDEDMLEVVGQAGNGAEGIELADTLAPDLILLDLNMKGMDGLETLKLMRARNIFTKVVVLTVSEHKDDVAAMFRAGADGYLLKDMEPDDLLDNIAKAASGKLAVDDRLAEILASVLRPQSEMNNKLDLLTPKEQEALRFIAEGDTNKVVARKMAISEGTVKVHVKRLLRKLGCRSRVEAAVWFINHVE</sequence>
<dbReference type="GO" id="GO:0003677">
    <property type="term" value="F:DNA binding"/>
    <property type="evidence" value="ECO:0007669"/>
    <property type="project" value="UniProtKB-KW"/>
</dbReference>
<evidence type="ECO:0000259" key="4">
    <source>
        <dbReference type="PROSITE" id="PS50110"/>
    </source>
</evidence>
<dbReference type="PROSITE" id="PS50043">
    <property type="entry name" value="HTH_LUXR_2"/>
    <property type="match status" value="1"/>
</dbReference>
<dbReference type="EMBL" id="JOKG01000001">
    <property type="protein sequence ID" value="KEQ15983.1"/>
    <property type="molecule type" value="Genomic_DNA"/>
</dbReference>
<dbReference type="PANTHER" id="PTHR43214:SF38">
    <property type="entry name" value="NITRATE_NITRITE RESPONSE REGULATOR PROTEIN NARL"/>
    <property type="match status" value="1"/>
</dbReference>
<feature type="domain" description="HTH luxR-type" evidence="3">
    <location>
        <begin position="145"/>
        <end position="210"/>
    </location>
</feature>
<accession>A0A081NC10</accession>
<evidence type="ECO:0000259" key="3">
    <source>
        <dbReference type="PROSITE" id="PS50043"/>
    </source>
</evidence>
<dbReference type="AlphaFoldDB" id="A0A081NC10"/>
<comment type="caution">
    <text evidence="5">The sequence shown here is derived from an EMBL/GenBank/DDBJ whole genome shotgun (WGS) entry which is preliminary data.</text>
</comment>
<dbReference type="RefSeq" id="WP_034873247.1">
    <property type="nucleotide sequence ID" value="NZ_JOKG01000001.1"/>
</dbReference>
<keyword evidence="2" id="KW-0597">Phosphoprotein</keyword>
<dbReference type="PROSITE" id="PS00622">
    <property type="entry name" value="HTH_LUXR_1"/>
    <property type="match status" value="1"/>
</dbReference>